<reference evidence="7" key="1">
    <citation type="submission" date="2021-01" db="EMBL/GenBank/DDBJ databases">
        <title>Adiantum capillus-veneris genome.</title>
        <authorList>
            <person name="Fang Y."/>
            <person name="Liao Q."/>
        </authorList>
    </citation>
    <scope>NUCLEOTIDE SEQUENCE</scope>
    <source>
        <strain evidence="7">H3</strain>
        <tissue evidence="7">Leaf</tissue>
    </source>
</reference>
<dbReference type="CDD" id="cd22907">
    <property type="entry name" value="HFD_NFYB"/>
    <property type="match status" value="1"/>
</dbReference>
<sequence length="176" mass="19590">MEEGSSSSQGSPVGGSAEQDDTDRSGARELLQNVPAREPEMFLPIANISRIMRRILPANAKVAKEAKECVQECVTEFISFITSEASDRCLEEKRKTINGDDVIGAMTTLGFDNYVELLKVYLQRYRELEGDFRSARGTRSLLEPHKDDEENSESMPKLQVGSGHFSEGKEEDAEEP</sequence>
<name>A0A9D4ZER3_ADICA</name>
<dbReference type="PRINTS" id="PR00615">
    <property type="entry name" value="CCAATSUBUNTA"/>
</dbReference>
<evidence type="ECO:0000256" key="3">
    <source>
        <dbReference type="ARBA" id="ARBA00023125"/>
    </source>
</evidence>
<dbReference type="Proteomes" id="UP000886520">
    <property type="component" value="Chromosome 13"/>
</dbReference>
<dbReference type="Gene3D" id="1.10.20.10">
    <property type="entry name" value="Histone, subunit A"/>
    <property type="match status" value="1"/>
</dbReference>
<comment type="similarity">
    <text evidence="1">Belongs to the NFYB/HAP3 subunit family.</text>
</comment>
<organism evidence="7 8">
    <name type="scientific">Adiantum capillus-veneris</name>
    <name type="common">Maidenhair fern</name>
    <dbReference type="NCBI Taxonomy" id="13818"/>
    <lineage>
        <taxon>Eukaryota</taxon>
        <taxon>Viridiplantae</taxon>
        <taxon>Streptophyta</taxon>
        <taxon>Embryophyta</taxon>
        <taxon>Tracheophyta</taxon>
        <taxon>Polypodiopsida</taxon>
        <taxon>Polypodiidae</taxon>
        <taxon>Polypodiales</taxon>
        <taxon>Pteridineae</taxon>
        <taxon>Pteridaceae</taxon>
        <taxon>Vittarioideae</taxon>
        <taxon>Adiantum</taxon>
    </lineage>
</organism>
<dbReference type="GO" id="GO:0046982">
    <property type="term" value="F:protein heterodimerization activity"/>
    <property type="evidence" value="ECO:0007669"/>
    <property type="project" value="InterPro"/>
</dbReference>
<dbReference type="PANTHER" id="PTHR11064:SF9">
    <property type="entry name" value="NUCLEAR TRANSCRIPTION FACTOR Y SUBUNIT BETA"/>
    <property type="match status" value="1"/>
</dbReference>
<dbReference type="PROSITE" id="PS00685">
    <property type="entry name" value="NFYB_HAP3"/>
    <property type="match status" value="1"/>
</dbReference>
<keyword evidence="8" id="KW-1185">Reference proteome</keyword>
<feature type="region of interest" description="Disordered" evidence="5">
    <location>
        <begin position="136"/>
        <end position="176"/>
    </location>
</feature>
<feature type="domain" description="Transcription factor CBF/NF-Y/archaeal histone" evidence="6">
    <location>
        <begin position="41"/>
        <end position="106"/>
    </location>
</feature>
<evidence type="ECO:0000256" key="2">
    <source>
        <dbReference type="ARBA" id="ARBA00023015"/>
    </source>
</evidence>
<dbReference type="InterPro" id="IPR027113">
    <property type="entry name" value="Transc_fact_NFYB/HAP3"/>
</dbReference>
<evidence type="ECO:0000256" key="5">
    <source>
        <dbReference type="SAM" id="MobiDB-lite"/>
    </source>
</evidence>
<gene>
    <name evidence="7" type="ORF">GOP47_0013643</name>
</gene>
<dbReference type="GO" id="GO:0016602">
    <property type="term" value="C:CCAAT-binding factor complex"/>
    <property type="evidence" value="ECO:0007669"/>
    <property type="project" value="InterPro"/>
</dbReference>
<keyword evidence="3" id="KW-0238">DNA-binding</keyword>
<dbReference type="AlphaFoldDB" id="A0A9D4ZER3"/>
<dbReference type="InterPro" id="IPR003958">
    <property type="entry name" value="CBFA_NFYB_domain"/>
</dbReference>
<protein>
    <recommendedName>
        <fullName evidence="6">Transcription factor CBF/NF-Y/archaeal histone domain-containing protein</fullName>
    </recommendedName>
</protein>
<accession>A0A9D4ZER3</accession>
<dbReference type="SUPFAM" id="SSF47113">
    <property type="entry name" value="Histone-fold"/>
    <property type="match status" value="1"/>
</dbReference>
<dbReference type="OrthoDB" id="386949at2759"/>
<dbReference type="EMBL" id="JABFUD020000013">
    <property type="protein sequence ID" value="KAI5071392.1"/>
    <property type="molecule type" value="Genomic_DNA"/>
</dbReference>
<evidence type="ECO:0000313" key="8">
    <source>
        <dbReference type="Proteomes" id="UP000886520"/>
    </source>
</evidence>
<feature type="compositionally biased region" description="Low complexity" evidence="5">
    <location>
        <begin position="1"/>
        <end position="16"/>
    </location>
</feature>
<dbReference type="InterPro" id="IPR003956">
    <property type="entry name" value="Transcrpt_fac_NFYB/HAP3_CS"/>
</dbReference>
<dbReference type="Pfam" id="PF00808">
    <property type="entry name" value="CBFD_NFYB_HMF"/>
    <property type="match status" value="1"/>
</dbReference>
<feature type="region of interest" description="Disordered" evidence="5">
    <location>
        <begin position="1"/>
        <end position="26"/>
    </location>
</feature>
<evidence type="ECO:0000313" key="7">
    <source>
        <dbReference type="EMBL" id="KAI5071392.1"/>
    </source>
</evidence>
<keyword evidence="4" id="KW-0804">Transcription</keyword>
<dbReference type="PANTHER" id="PTHR11064">
    <property type="entry name" value="CCAAT-BINDING TRANSCRIPTION FACTOR-RELATED"/>
    <property type="match status" value="1"/>
</dbReference>
<keyword evidence="2" id="KW-0805">Transcription regulation</keyword>
<proteinExistence type="inferred from homology"/>
<evidence type="ECO:0000256" key="1">
    <source>
        <dbReference type="ARBA" id="ARBA00009053"/>
    </source>
</evidence>
<comment type="caution">
    <text evidence="7">The sequence shown here is derived from an EMBL/GenBank/DDBJ whole genome shotgun (WGS) entry which is preliminary data.</text>
</comment>
<dbReference type="GO" id="GO:0000978">
    <property type="term" value="F:RNA polymerase II cis-regulatory region sequence-specific DNA binding"/>
    <property type="evidence" value="ECO:0007669"/>
    <property type="project" value="TreeGrafter"/>
</dbReference>
<evidence type="ECO:0000256" key="4">
    <source>
        <dbReference type="ARBA" id="ARBA00023163"/>
    </source>
</evidence>
<evidence type="ECO:0000259" key="6">
    <source>
        <dbReference type="Pfam" id="PF00808"/>
    </source>
</evidence>
<dbReference type="GO" id="GO:0001228">
    <property type="term" value="F:DNA-binding transcription activator activity, RNA polymerase II-specific"/>
    <property type="evidence" value="ECO:0007669"/>
    <property type="project" value="InterPro"/>
</dbReference>
<dbReference type="InterPro" id="IPR009072">
    <property type="entry name" value="Histone-fold"/>
</dbReference>